<organism evidence="1 2">
    <name type="scientific">Zasmidium cellare ATCC 36951</name>
    <dbReference type="NCBI Taxonomy" id="1080233"/>
    <lineage>
        <taxon>Eukaryota</taxon>
        <taxon>Fungi</taxon>
        <taxon>Dikarya</taxon>
        <taxon>Ascomycota</taxon>
        <taxon>Pezizomycotina</taxon>
        <taxon>Dothideomycetes</taxon>
        <taxon>Dothideomycetidae</taxon>
        <taxon>Mycosphaerellales</taxon>
        <taxon>Mycosphaerellaceae</taxon>
        <taxon>Zasmidium</taxon>
    </lineage>
</organism>
<reference evidence="1" key="1">
    <citation type="journal article" date="2020" name="Stud. Mycol.">
        <title>101 Dothideomycetes genomes: a test case for predicting lifestyles and emergence of pathogens.</title>
        <authorList>
            <person name="Haridas S."/>
            <person name="Albert R."/>
            <person name="Binder M."/>
            <person name="Bloem J."/>
            <person name="Labutti K."/>
            <person name="Salamov A."/>
            <person name="Andreopoulos B."/>
            <person name="Baker S."/>
            <person name="Barry K."/>
            <person name="Bills G."/>
            <person name="Bluhm B."/>
            <person name="Cannon C."/>
            <person name="Castanera R."/>
            <person name="Culley D."/>
            <person name="Daum C."/>
            <person name="Ezra D."/>
            <person name="Gonzalez J."/>
            <person name="Henrissat B."/>
            <person name="Kuo A."/>
            <person name="Liang C."/>
            <person name="Lipzen A."/>
            <person name="Lutzoni F."/>
            <person name="Magnuson J."/>
            <person name="Mondo S."/>
            <person name="Nolan M."/>
            <person name="Ohm R."/>
            <person name="Pangilinan J."/>
            <person name="Park H.-J."/>
            <person name="Ramirez L."/>
            <person name="Alfaro M."/>
            <person name="Sun H."/>
            <person name="Tritt A."/>
            <person name="Yoshinaga Y."/>
            <person name="Zwiers L.-H."/>
            <person name="Turgeon B."/>
            <person name="Goodwin S."/>
            <person name="Spatafora J."/>
            <person name="Crous P."/>
            <person name="Grigoriev I."/>
        </authorList>
    </citation>
    <scope>NUCLEOTIDE SEQUENCE</scope>
    <source>
        <strain evidence="1">ATCC 36951</strain>
    </source>
</reference>
<dbReference type="GeneID" id="54566996"/>
<dbReference type="Gene3D" id="3.90.1410.10">
    <property type="entry name" value="set domain protein methyltransferase, domain 1"/>
    <property type="match status" value="1"/>
</dbReference>
<dbReference type="OrthoDB" id="341421at2759"/>
<protein>
    <recommendedName>
        <fullName evidence="3">SET domain-containing protein</fullName>
    </recommendedName>
</protein>
<evidence type="ECO:0008006" key="3">
    <source>
        <dbReference type="Google" id="ProtNLM"/>
    </source>
</evidence>
<dbReference type="PANTHER" id="PTHR13271:SF137">
    <property type="entry name" value="SET DOMAIN-CONTAINING PROTEIN"/>
    <property type="match status" value="1"/>
</dbReference>
<dbReference type="PANTHER" id="PTHR13271">
    <property type="entry name" value="UNCHARACTERIZED PUTATIVE METHYLTRANSFERASE"/>
    <property type="match status" value="1"/>
</dbReference>
<dbReference type="InterPro" id="IPR046341">
    <property type="entry name" value="SET_dom_sf"/>
</dbReference>
<dbReference type="InterPro" id="IPR050600">
    <property type="entry name" value="SETD3_SETD6_MTase"/>
</dbReference>
<name>A0A6A6CA24_ZASCE</name>
<dbReference type="GO" id="GO:0016279">
    <property type="term" value="F:protein-lysine N-methyltransferase activity"/>
    <property type="evidence" value="ECO:0007669"/>
    <property type="project" value="UniProtKB-ARBA"/>
</dbReference>
<accession>A0A6A6CA24</accession>
<evidence type="ECO:0000313" key="1">
    <source>
        <dbReference type="EMBL" id="KAF2163088.1"/>
    </source>
</evidence>
<evidence type="ECO:0000313" key="2">
    <source>
        <dbReference type="Proteomes" id="UP000799537"/>
    </source>
</evidence>
<dbReference type="RefSeq" id="XP_033663977.1">
    <property type="nucleotide sequence ID" value="XM_033813724.1"/>
</dbReference>
<keyword evidence="2" id="KW-1185">Reference proteome</keyword>
<dbReference type="AlphaFoldDB" id="A0A6A6CA24"/>
<dbReference type="SUPFAM" id="SSF82199">
    <property type="entry name" value="SET domain"/>
    <property type="match status" value="1"/>
</dbReference>
<proteinExistence type="predicted"/>
<dbReference type="EMBL" id="ML993610">
    <property type="protein sequence ID" value="KAF2163088.1"/>
    <property type="molecule type" value="Genomic_DNA"/>
</dbReference>
<dbReference type="Proteomes" id="UP000799537">
    <property type="component" value="Unassembled WGS sequence"/>
</dbReference>
<gene>
    <name evidence="1" type="ORF">M409DRAFT_57762</name>
</gene>
<sequence length="241" mass="27816">MSTTTSRKRRRTYTQAQEPTKHTLFTQWSLDRGVQIHNVQPAIFPGRGVGLITTTKIKKDSRILFVPEKAMFKPDATVFGKSQSKTWTQKASPQVQLAMSIMRECRKPESQYHKWKATWPTAEELLPTLPLFWSKTLQSHLPPSLHQPLERQRSDYEKDLATARSFAREAGLEWEDDDFKYYWSIVNSRSFHFKPPGARPGFMVLCPFVDYMNHGPSGTGVLVRQTPRGYEVDADRDYGMC</sequence>